<keyword evidence="9 12" id="KW-0418">Kinase</keyword>
<evidence type="ECO:0000313" key="17">
    <source>
        <dbReference type="Proteomes" id="UP000236726"/>
    </source>
</evidence>
<accession>A0A1H5RU71</accession>
<comment type="similarity">
    <text evidence="3 12 15">Belongs to the phosphoglycerate kinase family.</text>
</comment>
<feature type="binding site" evidence="12 13">
    <location>
        <begin position="22"/>
        <end position="24"/>
    </location>
    <ligand>
        <name>substrate</name>
    </ligand>
</feature>
<evidence type="ECO:0000256" key="7">
    <source>
        <dbReference type="ARBA" id="ARBA00022679"/>
    </source>
</evidence>
<gene>
    <name evidence="12" type="primary">pgk</name>
    <name evidence="16" type="ORF">SAMN05216537_101295</name>
</gene>
<reference evidence="16 17" key="1">
    <citation type="submission" date="2016-10" db="EMBL/GenBank/DDBJ databases">
        <authorList>
            <person name="de Groot N.N."/>
        </authorList>
    </citation>
    <scope>NUCLEOTIDE SEQUENCE [LARGE SCALE GENOMIC DNA]</scope>
    <source>
        <strain evidence="16 17">D15d</strain>
    </source>
</reference>
<comment type="catalytic activity">
    <reaction evidence="1 12 15">
        <text>(2R)-3-phosphoglycerate + ATP = (2R)-3-phospho-glyceroyl phosphate + ADP</text>
        <dbReference type="Rhea" id="RHEA:14801"/>
        <dbReference type="ChEBI" id="CHEBI:30616"/>
        <dbReference type="ChEBI" id="CHEBI:57604"/>
        <dbReference type="ChEBI" id="CHEBI:58272"/>
        <dbReference type="ChEBI" id="CHEBI:456216"/>
        <dbReference type="EC" id="2.7.2.3"/>
    </reaction>
</comment>
<evidence type="ECO:0000256" key="15">
    <source>
        <dbReference type="RuleBase" id="RU000532"/>
    </source>
</evidence>
<proteinExistence type="inferred from homology"/>
<feature type="binding site" evidence="13">
    <location>
        <position position="120"/>
    </location>
    <ligand>
        <name>(2R)-3-phosphoglycerate</name>
        <dbReference type="ChEBI" id="CHEBI:58272"/>
    </ligand>
</feature>
<dbReference type="PANTHER" id="PTHR11406:SF23">
    <property type="entry name" value="PHOSPHOGLYCERATE KINASE 1, CHLOROPLASTIC-RELATED"/>
    <property type="match status" value="1"/>
</dbReference>
<dbReference type="InterPro" id="IPR015824">
    <property type="entry name" value="Phosphoglycerate_kinase_N"/>
</dbReference>
<dbReference type="STRING" id="1410661.GCA_000702205_00165"/>
<dbReference type="CDD" id="cd00318">
    <property type="entry name" value="Phosphoglycerate_kinase"/>
    <property type="match status" value="1"/>
</dbReference>
<feature type="binding site" evidence="12 13">
    <location>
        <begin position="60"/>
        <end position="63"/>
    </location>
    <ligand>
        <name>substrate</name>
    </ligand>
</feature>
<evidence type="ECO:0000256" key="1">
    <source>
        <dbReference type="ARBA" id="ARBA00000642"/>
    </source>
</evidence>
<dbReference type="PROSITE" id="PS00111">
    <property type="entry name" value="PGLYCERATE_KINASE"/>
    <property type="match status" value="1"/>
</dbReference>
<dbReference type="AlphaFoldDB" id="A0A1H5RU71"/>
<dbReference type="PANTHER" id="PTHR11406">
    <property type="entry name" value="PHOSPHOGLYCERATE KINASE"/>
    <property type="match status" value="1"/>
</dbReference>
<feature type="binding site" evidence="13">
    <location>
        <position position="37"/>
    </location>
    <ligand>
        <name>(2R)-3-phosphoglycerate</name>
        <dbReference type="ChEBI" id="CHEBI:58272"/>
    </ligand>
</feature>
<evidence type="ECO:0000256" key="8">
    <source>
        <dbReference type="ARBA" id="ARBA00022741"/>
    </source>
</evidence>
<dbReference type="GO" id="GO:0005829">
    <property type="term" value="C:cytosol"/>
    <property type="evidence" value="ECO:0007669"/>
    <property type="project" value="TreeGrafter"/>
</dbReference>
<keyword evidence="8 12" id="KW-0547">Nucleotide-binding</keyword>
<dbReference type="InterPro" id="IPR001576">
    <property type="entry name" value="Phosphoglycerate_kinase"/>
</dbReference>
<feature type="binding site" evidence="12 14">
    <location>
        <position position="295"/>
    </location>
    <ligand>
        <name>ATP</name>
        <dbReference type="ChEBI" id="CHEBI:30616"/>
    </ligand>
</feature>
<evidence type="ECO:0000256" key="5">
    <source>
        <dbReference type="ARBA" id="ARBA00013061"/>
    </source>
</evidence>
<dbReference type="RefSeq" id="WP_027430603.1">
    <property type="nucleotide sequence ID" value="NZ_FNUL01000001.1"/>
</dbReference>
<dbReference type="EC" id="2.7.2.3" evidence="5 12"/>
<dbReference type="Pfam" id="PF00162">
    <property type="entry name" value="PGK"/>
    <property type="match status" value="1"/>
</dbReference>
<dbReference type="PRINTS" id="PR00477">
    <property type="entry name" value="PHGLYCKINASE"/>
</dbReference>
<protein>
    <recommendedName>
        <fullName evidence="6 12">Phosphoglycerate kinase</fullName>
        <ecNumber evidence="5 12">2.7.2.3</ecNumber>
    </recommendedName>
</protein>
<sequence length="397" mass="42058">MLNKKSVDDINVKGKRVLVRCDFNVPLDGDKITDETRLVAALPTIKKLVSDGGKVILCSHLGKPKGPDAAFSLAPVAKRLTELLGQEVKFAADDTVVGDNAKAAVEAMNDGDIILLENTRFRAEETKNGEAFSKDLASIADVFVNDAFGTAHRAHCSNVGVTQYVDTAVVGYLMQKEIDFLGNAVNNPVRPFVAILGGSKVSSKIPVINNLLDKVDTLIIGGGMSYTFQKAKGGSVGKSLVEDDYLDYAKEMMAKAEAKGVKLLIPIDTVTTKEFKNDTPSKIVEAGHQEADDMGMDIGPKTCELYKDALKDAKTVVWNGPMGVFEFDNFAKGTVAVAEALANLKDATTIIGGGDSAAAVNNLGFGDKMTHISTGGGASLEFLEGKELPGVVAANDK</sequence>
<dbReference type="InterPro" id="IPR036043">
    <property type="entry name" value="Phosphoglycerate_kinase_sf"/>
</dbReference>
<evidence type="ECO:0000256" key="6">
    <source>
        <dbReference type="ARBA" id="ARBA00016471"/>
    </source>
</evidence>
<evidence type="ECO:0000256" key="9">
    <source>
        <dbReference type="ARBA" id="ARBA00022777"/>
    </source>
</evidence>
<feature type="binding site" evidence="13">
    <location>
        <position position="153"/>
    </location>
    <ligand>
        <name>(2R)-3-phosphoglycerate</name>
        <dbReference type="ChEBI" id="CHEBI:58272"/>
    </ligand>
</feature>
<feature type="binding site" evidence="12 14">
    <location>
        <position position="326"/>
    </location>
    <ligand>
        <name>ATP</name>
        <dbReference type="ChEBI" id="CHEBI:30616"/>
    </ligand>
</feature>
<feature type="binding site" evidence="12 14">
    <location>
        <begin position="353"/>
        <end position="356"/>
    </location>
    <ligand>
        <name>ATP</name>
        <dbReference type="ChEBI" id="CHEBI:30616"/>
    </ligand>
</feature>
<dbReference type="Proteomes" id="UP000236726">
    <property type="component" value="Unassembled WGS sequence"/>
</dbReference>
<keyword evidence="12" id="KW-0963">Cytoplasm</keyword>
<comment type="subcellular location">
    <subcellularLocation>
        <location evidence="12">Cytoplasm</location>
    </subcellularLocation>
</comment>
<evidence type="ECO:0000256" key="4">
    <source>
        <dbReference type="ARBA" id="ARBA00011245"/>
    </source>
</evidence>
<feature type="binding site" evidence="12">
    <location>
        <position position="153"/>
    </location>
    <ligand>
        <name>substrate</name>
    </ligand>
</feature>
<evidence type="ECO:0000256" key="2">
    <source>
        <dbReference type="ARBA" id="ARBA00004838"/>
    </source>
</evidence>
<keyword evidence="11 12" id="KW-0324">Glycolysis</keyword>
<organism evidence="16 17">
    <name type="scientific">Lachnospira multipara</name>
    <dbReference type="NCBI Taxonomy" id="28051"/>
    <lineage>
        <taxon>Bacteria</taxon>
        <taxon>Bacillati</taxon>
        <taxon>Bacillota</taxon>
        <taxon>Clostridia</taxon>
        <taxon>Lachnospirales</taxon>
        <taxon>Lachnospiraceae</taxon>
        <taxon>Lachnospira</taxon>
    </lineage>
</organism>
<comment type="subunit">
    <text evidence="4 12">Monomer.</text>
</comment>
<feature type="binding site" evidence="12">
    <location>
        <position position="120"/>
    </location>
    <ligand>
        <name>substrate</name>
    </ligand>
</feature>
<keyword evidence="7 12" id="KW-0808">Transferase</keyword>
<dbReference type="GO" id="GO:0043531">
    <property type="term" value="F:ADP binding"/>
    <property type="evidence" value="ECO:0007669"/>
    <property type="project" value="TreeGrafter"/>
</dbReference>
<dbReference type="FunFam" id="3.40.50.1260:FF:000003">
    <property type="entry name" value="Phosphoglycerate kinase"/>
    <property type="match status" value="1"/>
</dbReference>
<dbReference type="Gene3D" id="3.40.50.1260">
    <property type="entry name" value="Phosphoglycerate kinase, N-terminal domain"/>
    <property type="match status" value="2"/>
</dbReference>
<evidence type="ECO:0000256" key="12">
    <source>
        <dbReference type="HAMAP-Rule" id="MF_00145"/>
    </source>
</evidence>
<feature type="binding site" evidence="12 14">
    <location>
        <position position="204"/>
    </location>
    <ligand>
        <name>ATP</name>
        <dbReference type="ChEBI" id="CHEBI:30616"/>
    </ligand>
</feature>
<name>A0A1H5RU71_9FIRM</name>
<evidence type="ECO:0000313" key="16">
    <source>
        <dbReference type="EMBL" id="SEF41865.1"/>
    </source>
</evidence>
<dbReference type="GO" id="GO:0004618">
    <property type="term" value="F:phosphoglycerate kinase activity"/>
    <property type="evidence" value="ECO:0007669"/>
    <property type="project" value="UniProtKB-UniRule"/>
</dbReference>
<dbReference type="FunFam" id="3.40.50.1260:FF:000006">
    <property type="entry name" value="Phosphoglycerate kinase"/>
    <property type="match status" value="1"/>
</dbReference>
<keyword evidence="10 12" id="KW-0067">ATP-binding</keyword>
<dbReference type="InterPro" id="IPR015911">
    <property type="entry name" value="Phosphoglycerate_kinase_CS"/>
</dbReference>
<dbReference type="SUPFAM" id="SSF53748">
    <property type="entry name" value="Phosphoglycerate kinase"/>
    <property type="match status" value="1"/>
</dbReference>
<keyword evidence="17" id="KW-1185">Reference proteome</keyword>
<dbReference type="UniPathway" id="UPA00109">
    <property type="reaction ID" value="UER00185"/>
</dbReference>
<evidence type="ECO:0000256" key="3">
    <source>
        <dbReference type="ARBA" id="ARBA00008982"/>
    </source>
</evidence>
<evidence type="ECO:0000256" key="14">
    <source>
        <dbReference type="PIRSR" id="PIRSR000724-2"/>
    </source>
</evidence>
<comment type="pathway">
    <text evidence="2 12">Carbohydrate degradation; glycolysis; pyruvate from D-glyceraldehyde 3-phosphate: step 2/5.</text>
</comment>
<dbReference type="EMBL" id="FNUL01000001">
    <property type="protein sequence ID" value="SEF41865.1"/>
    <property type="molecule type" value="Genomic_DNA"/>
</dbReference>
<dbReference type="HAMAP" id="MF_00145">
    <property type="entry name" value="Phosphoglyc_kinase"/>
    <property type="match status" value="1"/>
</dbReference>
<evidence type="ECO:0000256" key="13">
    <source>
        <dbReference type="PIRSR" id="PIRSR000724-1"/>
    </source>
</evidence>
<dbReference type="GO" id="GO:0006094">
    <property type="term" value="P:gluconeogenesis"/>
    <property type="evidence" value="ECO:0007669"/>
    <property type="project" value="TreeGrafter"/>
</dbReference>
<dbReference type="GO" id="GO:0006096">
    <property type="term" value="P:glycolytic process"/>
    <property type="evidence" value="ECO:0007669"/>
    <property type="project" value="UniProtKB-UniRule"/>
</dbReference>
<feature type="binding site" evidence="12">
    <location>
        <position position="37"/>
    </location>
    <ligand>
        <name>substrate</name>
    </ligand>
</feature>
<evidence type="ECO:0000256" key="11">
    <source>
        <dbReference type="ARBA" id="ARBA00023152"/>
    </source>
</evidence>
<dbReference type="GO" id="GO:0005524">
    <property type="term" value="F:ATP binding"/>
    <property type="evidence" value="ECO:0007669"/>
    <property type="project" value="UniProtKB-KW"/>
</dbReference>
<dbReference type="PIRSF" id="PIRSF000724">
    <property type="entry name" value="Pgk"/>
    <property type="match status" value="1"/>
</dbReference>
<evidence type="ECO:0000256" key="10">
    <source>
        <dbReference type="ARBA" id="ARBA00022840"/>
    </source>
</evidence>